<organism evidence="1 2">
    <name type="scientific">Roseovarius mucosus DSM 17069</name>
    <dbReference type="NCBI Taxonomy" id="1288298"/>
    <lineage>
        <taxon>Bacteria</taxon>
        <taxon>Pseudomonadati</taxon>
        <taxon>Pseudomonadota</taxon>
        <taxon>Alphaproteobacteria</taxon>
        <taxon>Rhodobacterales</taxon>
        <taxon>Roseobacteraceae</taxon>
        <taxon>Roseovarius</taxon>
    </lineage>
</organism>
<proteinExistence type="predicted"/>
<dbReference type="EMBL" id="AONH01000007">
    <property type="protein sequence ID" value="KGM88646.1"/>
    <property type="molecule type" value="Genomic_DNA"/>
</dbReference>
<dbReference type="AlphaFoldDB" id="A0A0A0HNX3"/>
<dbReference type="STRING" id="215743.ROSMUCSMR3_00260"/>
<dbReference type="SUPFAM" id="SSF52540">
    <property type="entry name" value="P-loop containing nucleoside triphosphate hydrolases"/>
    <property type="match status" value="1"/>
</dbReference>
<dbReference type="eggNOG" id="ENOG5031EKP">
    <property type="taxonomic scope" value="Bacteria"/>
</dbReference>
<dbReference type="OrthoDB" id="7687351at2"/>
<dbReference type="Proteomes" id="UP000030021">
    <property type="component" value="Unassembled WGS sequence"/>
</dbReference>
<dbReference type="PATRIC" id="fig|1288298.3.peg.1494"/>
<accession>A0A0A0HNX3</accession>
<sequence length="217" mass="24091">MLVFSKARLVLLSVPKTGSTAYETALAPYAAMAVSAPPELKHAPVFRYNRFFRPMIERFFDGAFDIAAVMREPRDWLGSWYRYRQRPELAGHANSTEGLSFDDFVSAYCTGEPPPCARVGSQAKFLEPQRSGAHVTHLFRYEDQAGLRSFLSARLGVAVEPAPLNRSPALPLTLSPRIEARLQRKYAADFTLWSGIGAGGNYTPLPAREKPEPDAQT</sequence>
<reference evidence="1 2" key="1">
    <citation type="submission" date="2013-01" db="EMBL/GenBank/DDBJ databases">
        <authorList>
            <person name="Fiebig A."/>
            <person name="Goeker M."/>
            <person name="Klenk H.-P.P."/>
        </authorList>
    </citation>
    <scope>NUCLEOTIDE SEQUENCE [LARGE SCALE GENOMIC DNA]</scope>
    <source>
        <strain evidence="1 2">DSM 17069</strain>
    </source>
</reference>
<gene>
    <name evidence="1" type="ORF">rosmuc_01483</name>
</gene>
<dbReference type="HOGENOM" id="CLU_095248_0_0_5"/>
<evidence type="ECO:0008006" key="3">
    <source>
        <dbReference type="Google" id="ProtNLM"/>
    </source>
</evidence>
<protein>
    <recommendedName>
        <fullName evidence="3">Gamma-glutamyl kinase</fullName>
    </recommendedName>
</protein>
<comment type="caution">
    <text evidence="1">The sequence shown here is derived from an EMBL/GenBank/DDBJ whole genome shotgun (WGS) entry which is preliminary data.</text>
</comment>
<evidence type="ECO:0000313" key="1">
    <source>
        <dbReference type="EMBL" id="KGM88646.1"/>
    </source>
</evidence>
<dbReference type="InterPro" id="IPR027417">
    <property type="entry name" value="P-loop_NTPase"/>
</dbReference>
<dbReference type="RefSeq" id="WP_037271548.1">
    <property type="nucleotide sequence ID" value="NZ_KN293978.2"/>
</dbReference>
<dbReference type="Gene3D" id="3.40.50.300">
    <property type="entry name" value="P-loop containing nucleotide triphosphate hydrolases"/>
    <property type="match status" value="1"/>
</dbReference>
<evidence type="ECO:0000313" key="2">
    <source>
        <dbReference type="Proteomes" id="UP000030021"/>
    </source>
</evidence>
<name>A0A0A0HNX3_9RHOB</name>